<dbReference type="PATRIC" id="fig|271065.3.peg.2207"/>
<evidence type="ECO:0000313" key="4">
    <source>
        <dbReference type="Proteomes" id="UP000008315"/>
    </source>
</evidence>
<feature type="region of interest" description="Disordered" evidence="1">
    <location>
        <begin position="1"/>
        <end position="29"/>
    </location>
</feature>
<name>G4ST84_META2</name>
<reference evidence="4" key="1">
    <citation type="journal article" date="2012" name="J. Bacteriol.">
        <title>Genome sequence of the haloalkaliphilic methanotrophic bacterium Methylomicrobium alcaliphilum 20Z.</title>
        <authorList>
            <person name="Vuilleumier S."/>
            <person name="Khmelenina V.N."/>
            <person name="Bringel F."/>
            <person name="Reshetnikov A.S."/>
            <person name="Lajus A."/>
            <person name="Mangenot S."/>
            <person name="Rouy Z."/>
            <person name="Op den Camp H.J."/>
            <person name="Jetten M.S."/>
            <person name="Dispirito A.A."/>
            <person name="Dunfield P."/>
            <person name="Klotz M.G."/>
            <person name="Semrau J.D."/>
            <person name="Stein L.Y."/>
            <person name="Barbe V."/>
            <person name="Medigue C."/>
            <person name="Trotsenko Y.A."/>
            <person name="Kalyuzhnaya M.G."/>
        </authorList>
    </citation>
    <scope>NUCLEOTIDE SEQUENCE [LARGE SCALE GENOMIC DNA]</scope>
    <source>
        <strain evidence="4">DSM 19304 / NCIMB 14124 / VKM B-2133 / 20Z</strain>
    </source>
</reference>
<proteinExistence type="predicted"/>
<dbReference type="InterPro" id="IPR055180">
    <property type="entry name" value="HsdR_RecA-like_helicase_dom_2"/>
</dbReference>
<evidence type="ECO:0000256" key="1">
    <source>
        <dbReference type="SAM" id="MobiDB-lite"/>
    </source>
</evidence>
<evidence type="ECO:0000259" key="2">
    <source>
        <dbReference type="Pfam" id="PF22679"/>
    </source>
</evidence>
<evidence type="ECO:0000313" key="3">
    <source>
        <dbReference type="EMBL" id="CCE23837.1"/>
    </source>
</evidence>
<sequence>MVTMDDSLDGSELAKHHTTKQQRKALAERMKDNNDEVKLVIVRNMWLTGFDAASIVEVQ</sequence>
<dbReference type="InterPro" id="IPR027417">
    <property type="entry name" value="P-loop_NTPase"/>
</dbReference>
<gene>
    <name evidence="3" type="ordered locus">MEALZ_2151</name>
</gene>
<dbReference type="Pfam" id="PF22679">
    <property type="entry name" value="T1R_D3-like"/>
    <property type="match status" value="1"/>
</dbReference>
<keyword evidence="4" id="KW-1185">Reference proteome</keyword>
<feature type="domain" description="Restriction endonuclease type I HsdR second RecA-like helicase" evidence="2">
    <location>
        <begin position="17"/>
        <end position="55"/>
    </location>
</feature>
<dbReference type="EMBL" id="FO082060">
    <property type="protein sequence ID" value="CCE23837.1"/>
    <property type="molecule type" value="Genomic_DNA"/>
</dbReference>
<dbReference type="STRING" id="1091494.MEALZ_2151"/>
<dbReference type="HOGENOM" id="CLU_2955220_0_0_6"/>
<protein>
    <recommendedName>
        <fullName evidence="2">Restriction endonuclease type I HsdR second RecA-like helicase domain-containing protein</fullName>
    </recommendedName>
</protein>
<dbReference type="Proteomes" id="UP000008315">
    <property type="component" value="Chromosome"/>
</dbReference>
<dbReference type="AlphaFoldDB" id="G4ST84"/>
<accession>G4ST84</accession>
<dbReference type="KEGG" id="mah:MEALZ_2151"/>
<organism evidence="3 4">
    <name type="scientific">Methylotuvimicrobium alcaliphilum (strain DSM 19304 / NCIMB 14124 / VKM B-2133 / 20Z)</name>
    <name type="common">Methylomicrobium alcaliphilum</name>
    <dbReference type="NCBI Taxonomy" id="1091494"/>
    <lineage>
        <taxon>Bacteria</taxon>
        <taxon>Pseudomonadati</taxon>
        <taxon>Pseudomonadota</taxon>
        <taxon>Gammaproteobacteria</taxon>
        <taxon>Methylococcales</taxon>
        <taxon>Methylococcaceae</taxon>
        <taxon>Methylotuvimicrobium</taxon>
    </lineage>
</organism>
<dbReference type="Gene3D" id="3.40.50.300">
    <property type="entry name" value="P-loop containing nucleotide triphosphate hydrolases"/>
    <property type="match status" value="1"/>
</dbReference>